<dbReference type="InterPro" id="IPR003029">
    <property type="entry name" value="S1_domain"/>
</dbReference>
<feature type="region of interest" description="Disordered" evidence="7">
    <location>
        <begin position="1"/>
        <end position="33"/>
    </location>
</feature>
<evidence type="ECO:0000256" key="2">
    <source>
        <dbReference type="ARBA" id="ARBA00022884"/>
    </source>
</evidence>
<dbReference type="PROSITE" id="PS50126">
    <property type="entry name" value="S1"/>
    <property type="match status" value="4"/>
</dbReference>
<dbReference type="KEGG" id="erz:ER308_20990"/>
<feature type="compositionally biased region" description="Acidic residues" evidence="7">
    <location>
        <begin position="513"/>
        <end position="548"/>
    </location>
</feature>
<feature type="domain" description="S1 motif" evidence="8">
    <location>
        <begin position="150"/>
        <end position="215"/>
    </location>
</feature>
<dbReference type="Pfam" id="PF00575">
    <property type="entry name" value="S1"/>
    <property type="match status" value="4"/>
</dbReference>
<sequence>MDQTADDTTRDAAEDAQRTATATLETAPREERDRGAQIALEEFGSAEAFERALEETIKEFDDGDIVEGVVVKVDPEEVLLDIGYKSEGVIPSRELSIKHDVDPNEVVQLGDVIEALVLQKEDQDGRLILSKKRAQYERAWGKIEEIYHADSTVTGTVIEVVKGGLILDIGLRGFLPASLVEMRRVRDLHPYVGRELECKVIELDKNRNNVVLSRRKFLEETQSEFRREFLETLEKGEIRKGTVSSIVNFGSFVDLGGVDGLVHVSELSWKHIDHPGEVVEVGQEVEVEVLDVDLDRERVSLSLKATQEDPWRQFARQHYVGEFIEGNVTKIVPFGAFVKVEDGIEGLVHISELAEAHVEVPEQVVKVGDPITVKIIDIDDVRRRISLSLKQAVKAGYGEEPAIAVAEEPEAEAAEPEAEPGEEPAAPASSVGAALEAALQQRGEASGEVSLGDVLADLRGQAGESTAEEEVEQQPEPAEVEPAEVEPAEVEPAEVESAAEESATVESANVESAAEESVAEEPAEVESMAEESVAEPAEEPTEEADESASLEAPGAASSGEAETSGAEDDDDAGDDDAGDDDDAGEGTER</sequence>
<dbReference type="SUPFAM" id="SSF50249">
    <property type="entry name" value="Nucleic acid-binding proteins"/>
    <property type="match status" value="4"/>
</dbReference>
<dbReference type="NCBIfam" id="NF005208">
    <property type="entry name" value="PRK06676.1"/>
    <property type="match status" value="1"/>
</dbReference>
<evidence type="ECO:0000256" key="6">
    <source>
        <dbReference type="ARBA" id="ARBA00035517"/>
    </source>
</evidence>
<dbReference type="InterPro" id="IPR035104">
    <property type="entry name" value="Ribosomal_protein_S1-like"/>
</dbReference>
<dbReference type="GO" id="GO:0003729">
    <property type="term" value="F:mRNA binding"/>
    <property type="evidence" value="ECO:0007669"/>
    <property type="project" value="TreeGrafter"/>
</dbReference>
<dbReference type="FunFam" id="2.40.50.140:FF:000035">
    <property type="entry name" value="30S ribosomal protein S1"/>
    <property type="match status" value="1"/>
</dbReference>
<evidence type="ECO:0000256" key="7">
    <source>
        <dbReference type="SAM" id="MobiDB-lite"/>
    </source>
</evidence>
<dbReference type="RefSeq" id="WP_131156778.1">
    <property type="nucleotide sequence ID" value="NZ_CP036402.1"/>
</dbReference>
<keyword evidence="2" id="KW-0694">RNA-binding</keyword>
<dbReference type="CDD" id="cd04465">
    <property type="entry name" value="S1_RPS1_repeat_ec2_hs2"/>
    <property type="match status" value="1"/>
</dbReference>
<evidence type="ECO:0000259" key="8">
    <source>
        <dbReference type="PROSITE" id="PS50126"/>
    </source>
</evidence>
<organism evidence="9 10">
    <name type="scientific">Egibacter rhizosphaerae</name>
    <dbReference type="NCBI Taxonomy" id="1670831"/>
    <lineage>
        <taxon>Bacteria</taxon>
        <taxon>Bacillati</taxon>
        <taxon>Actinomycetota</taxon>
        <taxon>Nitriliruptoria</taxon>
        <taxon>Egibacterales</taxon>
        <taxon>Egibacteraceae</taxon>
        <taxon>Egibacter</taxon>
    </lineage>
</organism>
<evidence type="ECO:0000256" key="5">
    <source>
        <dbReference type="ARBA" id="ARBA00035293"/>
    </source>
</evidence>
<dbReference type="PANTHER" id="PTHR10724:SF7">
    <property type="entry name" value="SMALL RIBOSOMAL SUBUNIT PROTEIN BS1C"/>
    <property type="match status" value="1"/>
</dbReference>
<dbReference type="GO" id="GO:1990904">
    <property type="term" value="C:ribonucleoprotein complex"/>
    <property type="evidence" value="ECO:0007669"/>
    <property type="project" value="UniProtKB-KW"/>
</dbReference>
<dbReference type="FunFam" id="2.40.50.140:FF:000039">
    <property type="entry name" value="30S ribosomal protein S1"/>
    <property type="match status" value="1"/>
</dbReference>
<dbReference type="Proteomes" id="UP000291469">
    <property type="component" value="Chromosome"/>
</dbReference>
<evidence type="ECO:0000256" key="3">
    <source>
        <dbReference type="ARBA" id="ARBA00022980"/>
    </source>
</evidence>
<gene>
    <name evidence="9" type="primary">rpsA</name>
    <name evidence="9" type="ORF">ER308_20990</name>
</gene>
<dbReference type="EMBL" id="CP036402">
    <property type="protein sequence ID" value="QBI21787.1"/>
    <property type="molecule type" value="Genomic_DNA"/>
</dbReference>
<evidence type="ECO:0000313" key="9">
    <source>
        <dbReference type="EMBL" id="QBI21787.1"/>
    </source>
</evidence>
<name>A0A411YKR9_9ACTN</name>
<feature type="region of interest" description="Disordered" evidence="7">
    <location>
        <begin position="457"/>
        <end position="589"/>
    </location>
</feature>
<feature type="region of interest" description="Disordered" evidence="7">
    <location>
        <begin position="408"/>
        <end position="432"/>
    </location>
</feature>
<proteinExistence type="inferred from homology"/>
<evidence type="ECO:0000313" key="10">
    <source>
        <dbReference type="Proteomes" id="UP000291469"/>
    </source>
</evidence>
<feature type="domain" description="S1 motif" evidence="8">
    <location>
        <begin position="236"/>
        <end position="304"/>
    </location>
</feature>
<dbReference type="OrthoDB" id="9804077at2"/>
<feature type="domain" description="S1 motif" evidence="8">
    <location>
        <begin position="321"/>
        <end position="390"/>
    </location>
</feature>
<feature type="compositionally biased region" description="Low complexity" evidence="7">
    <location>
        <begin position="500"/>
        <end position="512"/>
    </location>
</feature>
<feature type="compositionally biased region" description="Low complexity" evidence="7">
    <location>
        <begin position="549"/>
        <end position="564"/>
    </location>
</feature>
<accession>A0A411YKR9</accession>
<evidence type="ECO:0000256" key="1">
    <source>
        <dbReference type="ARBA" id="ARBA00006767"/>
    </source>
</evidence>
<dbReference type="GO" id="GO:0003735">
    <property type="term" value="F:structural constituent of ribosome"/>
    <property type="evidence" value="ECO:0007669"/>
    <property type="project" value="TreeGrafter"/>
</dbReference>
<keyword evidence="4" id="KW-0687">Ribonucleoprotein</keyword>
<protein>
    <recommendedName>
        <fullName evidence="5">Small ribosomal subunit protein bS1</fullName>
    </recommendedName>
    <alternativeName>
        <fullName evidence="6">30S ribosomal protein S1</fullName>
    </alternativeName>
</protein>
<feature type="compositionally biased region" description="Acidic residues" evidence="7">
    <location>
        <begin position="408"/>
        <end position="422"/>
    </location>
</feature>
<comment type="similarity">
    <text evidence="1">Belongs to the bacterial ribosomal protein bS1 family.</text>
</comment>
<feature type="compositionally biased region" description="Acidic residues" evidence="7">
    <location>
        <begin position="466"/>
        <end position="499"/>
    </location>
</feature>
<dbReference type="FunFam" id="2.40.50.140:FF:000031">
    <property type="entry name" value="30S ribosomal protein S1"/>
    <property type="match status" value="1"/>
</dbReference>
<dbReference type="InterPro" id="IPR050437">
    <property type="entry name" value="Ribos_protein_bS1-like"/>
</dbReference>
<dbReference type="InterPro" id="IPR012340">
    <property type="entry name" value="NA-bd_OB-fold"/>
</dbReference>
<dbReference type="AlphaFoldDB" id="A0A411YKR9"/>
<reference evidence="9 10" key="1">
    <citation type="submission" date="2019-01" db="EMBL/GenBank/DDBJ databases">
        <title>Egibacter rhizosphaerae EGI 80759T.</title>
        <authorList>
            <person name="Chen D.-D."/>
            <person name="Tian Y."/>
            <person name="Jiao J.-Y."/>
            <person name="Zhang X.-T."/>
            <person name="Zhang Y.-G."/>
            <person name="Zhang Y."/>
            <person name="Xiao M."/>
            <person name="Shu W.-S."/>
            <person name="Li W.-J."/>
        </authorList>
    </citation>
    <scope>NUCLEOTIDE SEQUENCE [LARGE SCALE GENOMIC DNA]</scope>
    <source>
        <strain evidence="9 10">EGI 80759</strain>
    </source>
</reference>
<dbReference type="SMART" id="SM00316">
    <property type="entry name" value="S1"/>
    <property type="match status" value="4"/>
</dbReference>
<dbReference type="GO" id="GO:0005840">
    <property type="term" value="C:ribosome"/>
    <property type="evidence" value="ECO:0007669"/>
    <property type="project" value="UniProtKB-KW"/>
</dbReference>
<keyword evidence="3 9" id="KW-0689">Ribosomal protein</keyword>
<dbReference type="Gene3D" id="2.40.50.140">
    <property type="entry name" value="Nucleic acid-binding proteins"/>
    <property type="match status" value="4"/>
</dbReference>
<keyword evidence="10" id="KW-1185">Reference proteome</keyword>
<feature type="domain" description="S1 motif" evidence="8">
    <location>
        <begin position="63"/>
        <end position="132"/>
    </location>
</feature>
<dbReference type="CDD" id="cd05687">
    <property type="entry name" value="S1_RPS1_repeat_ec1_hs1"/>
    <property type="match status" value="1"/>
</dbReference>
<dbReference type="PRINTS" id="PR00681">
    <property type="entry name" value="RIBOSOMALS1"/>
</dbReference>
<evidence type="ECO:0000256" key="4">
    <source>
        <dbReference type="ARBA" id="ARBA00023274"/>
    </source>
</evidence>
<feature type="compositionally biased region" description="Acidic residues" evidence="7">
    <location>
        <begin position="565"/>
        <end position="589"/>
    </location>
</feature>
<dbReference type="GO" id="GO:0006412">
    <property type="term" value="P:translation"/>
    <property type="evidence" value="ECO:0007669"/>
    <property type="project" value="TreeGrafter"/>
</dbReference>
<dbReference type="PANTHER" id="PTHR10724">
    <property type="entry name" value="30S RIBOSOMAL PROTEIN S1"/>
    <property type="match status" value="1"/>
</dbReference>
<feature type="compositionally biased region" description="Basic and acidic residues" evidence="7">
    <location>
        <begin position="7"/>
        <end position="17"/>
    </location>
</feature>